<dbReference type="EMBL" id="VSWC01000118">
    <property type="protein sequence ID" value="KAA1084543.1"/>
    <property type="molecule type" value="Genomic_DNA"/>
</dbReference>
<evidence type="ECO:0000313" key="1">
    <source>
        <dbReference type="EMBL" id="KAA1084543.1"/>
    </source>
</evidence>
<evidence type="ECO:0000313" key="4">
    <source>
        <dbReference type="Proteomes" id="UP000325313"/>
    </source>
</evidence>
<reference evidence="3 4" key="1">
    <citation type="submission" date="2019-05" db="EMBL/GenBank/DDBJ databases">
        <title>Emergence of the Ug99 lineage of the wheat stem rust pathogen through somatic hybridization.</title>
        <authorList>
            <person name="Li F."/>
            <person name="Upadhyaya N.M."/>
            <person name="Sperschneider J."/>
            <person name="Matny O."/>
            <person name="Nguyen-Phuc H."/>
            <person name="Mago R."/>
            <person name="Raley C."/>
            <person name="Miller M.E."/>
            <person name="Silverstein K.A.T."/>
            <person name="Henningsen E."/>
            <person name="Hirsch C.D."/>
            <person name="Visser B."/>
            <person name="Pretorius Z.A."/>
            <person name="Steffenson B.J."/>
            <person name="Schwessinger B."/>
            <person name="Dodds P.N."/>
            <person name="Figueroa M."/>
        </authorList>
    </citation>
    <scope>NUCLEOTIDE SEQUENCE [LARGE SCALE GENOMIC DNA]</scope>
    <source>
        <strain evidence="1">21-0</strain>
        <strain evidence="2 4">Ug99</strain>
    </source>
</reference>
<dbReference type="Proteomes" id="UP000324748">
    <property type="component" value="Unassembled WGS sequence"/>
</dbReference>
<proteinExistence type="predicted"/>
<keyword evidence="3" id="KW-1185">Reference proteome</keyword>
<evidence type="ECO:0000313" key="2">
    <source>
        <dbReference type="EMBL" id="KAA1099226.1"/>
    </source>
</evidence>
<comment type="caution">
    <text evidence="1">The sequence shown here is derived from an EMBL/GenBank/DDBJ whole genome shotgun (WGS) entry which is preliminary data.</text>
</comment>
<dbReference type="AlphaFoldDB" id="A0A5B0N7R9"/>
<evidence type="ECO:0000313" key="3">
    <source>
        <dbReference type="Proteomes" id="UP000324748"/>
    </source>
</evidence>
<name>A0A5B0N7R9_PUCGR</name>
<dbReference type="Proteomes" id="UP000325313">
    <property type="component" value="Unassembled WGS sequence"/>
</dbReference>
<protein>
    <submittedName>
        <fullName evidence="1">Uncharacterized protein</fullName>
    </submittedName>
</protein>
<sequence>MLLKSLCMAFYACNHCMFSSSLAKPIMKRSIERFGMEGSSSVEESPFYGPLYESKEYSSANGKLHTVSWYFTPPEITFHFNEKDRKVPYHEFLKLGDSDGISKSEKDEITALLSRNQGSKVIGMSKITNQPISADEKNRKWPNGPPRFIKATDMLHSKTDGKRIVYKYFHTNPVVEKM</sequence>
<accession>A0A5B0N7R9</accession>
<gene>
    <name evidence="1" type="ORF">PGT21_030464</name>
    <name evidence="2" type="ORF">PGTUg99_023474</name>
</gene>
<organism evidence="1 3">
    <name type="scientific">Puccinia graminis f. sp. tritici</name>
    <dbReference type="NCBI Taxonomy" id="56615"/>
    <lineage>
        <taxon>Eukaryota</taxon>
        <taxon>Fungi</taxon>
        <taxon>Dikarya</taxon>
        <taxon>Basidiomycota</taxon>
        <taxon>Pucciniomycotina</taxon>
        <taxon>Pucciniomycetes</taxon>
        <taxon>Pucciniales</taxon>
        <taxon>Pucciniaceae</taxon>
        <taxon>Puccinia</taxon>
    </lineage>
</organism>
<dbReference type="EMBL" id="VDEP01000342">
    <property type="protein sequence ID" value="KAA1099226.1"/>
    <property type="molecule type" value="Genomic_DNA"/>
</dbReference>